<dbReference type="InterPro" id="IPR036953">
    <property type="entry name" value="GreA/GreB_C_sf"/>
</dbReference>
<keyword evidence="3 8" id="KW-0805">Transcription regulation</keyword>
<dbReference type="Gene3D" id="1.10.287.180">
    <property type="entry name" value="Transcription elongation factor, GreA/GreB, N-terminal domain"/>
    <property type="match status" value="1"/>
</dbReference>
<dbReference type="InterPro" id="IPR023459">
    <property type="entry name" value="Tscrpt_elong_fac_GreA/B_fam"/>
</dbReference>
<dbReference type="AlphaFoldDB" id="A0A2H0WSC4"/>
<dbReference type="PANTHER" id="PTHR30437">
    <property type="entry name" value="TRANSCRIPTION ELONGATION FACTOR GREA"/>
    <property type="match status" value="1"/>
</dbReference>
<evidence type="ECO:0000256" key="2">
    <source>
        <dbReference type="ARBA" id="ARBA00013729"/>
    </source>
</evidence>
<dbReference type="PANTHER" id="PTHR30437:SF4">
    <property type="entry name" value="TRANSCRIPTION ELONGATION FACTOR GREA"/>
    <property type="match status" value="1"/>
</dbReference>
<dbReference type="PROSITE" id="PS00830">
    <property type="entry name" value="GREAB_2"/>
    <property type="match status" value="1"/>
</dbReference>
<dbReference type="Pfam" id="PF03449">
    <property type="entry name" value="GreA_GreB_N"/>
    <property type="match status" value="1"/>
</dbReference>
<dbReference type="GO" id="GO:0006354">
    <property type="term" value="P:DNA-templated transcription elongation"/>
    <property type="evidence" value="ECO:0007669"/>
    <property type="project" value="TreeGrafter"/>
</dbReference>
<evidence type="ECO:0000256" key="5">
    <source>
        <dbReference type="ARBA" id="ARBA00023163"/>
    </source>
</evidence>
<dbReference type="EMBL" id="PEZI01000011">
    <property type="protein sequence ID" value="PIS14838.1"/>
    <property type="molecule type" value="Genomic_DNA"/>
</dbReference>
<keyword evidence="12" id="KW-0251">Elongation factor</keyword>
<evidence type="ECO:0000313" key="12">
    <source>
        <dbReference type="EMBL" id="PIS14838.1"/>
    </source>
</evidence>
<dbReference type="SUPFAM" id="SSF46557">
    <property type="entry name" value="GreA transcript cleavage protein, N-terminal domain"/>
    <property type="match status" value="1"/>
</dbReference>
<comment type="function">
    <text evidence="6 8 9">Necessary for efficient RNA polymerase transcription elongation past template-encoded arresting sites. The arresting sites in DNA have the property of trapping a certain fraction of elongating RNA polymerases that pass through, resulting in locked ternary complexes. Cleavage of the nascent transcript by cleavage factors such as GreA or GreB allows the resumption of elongation from the new 3'terminus. GreA releases sequences of 2 to 3 nucleotides.</text>
</comment>
<dbReference type="Pfam" id="PF01272">
    <property type="entry name" value="GreA_GreB"/>
    <property type="match status" value="1"/>
</dbReference>
<keyword evidence="4 8" id="KW-0238">DNA-binding</keyword>
<evidence type="ECO:0000256" key="6">
    <source>
        <dbReference type="ARBA" id="ARBA00024916"/>
    </source>
</evidence>
<evidence type="ECO:0000256" key="7">
    <source>
        <dbReference type="ARBA" id="ARBA00030776"/>
    </source>
</evidence>
<evidence type="ECO:0000256" key="4">
    <source>
        <dbReference type="ARBA" id="ARBA00023125"/>
    </source>
</evidence>
<evidence type="ECO:0000259" key="11">
    <source>
        <dbReference type="Pfam" id="PF03449"/>
    </source>
</evidence>
<proteinExistence type="inferred from homology"/>
<evidence type="ECO:0000256" key="1">
    <source>
        <dbReference type="ARBA" id="ARBA00008213"/>
    </source>
</evidence>
<dbReference type="GO" id="GO:0003746">
    <property type="term" value="F:translation elongation factor activity"/>
    <property type="evidence" value="ECO:0007669"/>
    <property type="project" value="UniProtKB-KW"/>
</dbReference>
<dbReference type="NCBIfam" id="NF001263">
    <property type="entry name" value="PRK00226.1-4"/>
    <property type="match status" value="1"/>
</dbReference>
<accession>A0A2H0WSC4</accession>
<keyword evidence="12" id="KW-0648">Protein biosynthesis</keyword>
<dbReference type="GO" id="GO:0003677">
    <property type="term" value="F:DNA binding"/>
    <property type="evidence" value="ECO:0007669"/>
    <property type="project" value="UniProtKB-UniRule"/>
</dbReference>
<dbReference type="GO" id="GO:0032784">
    <property type="term" value="P:regulation of DNA-templated transcription elongation"/>
    <property type="evidence" value="ECO:0007669"/>
    <property type="project" value="UniProtKB-UniRule"/>
</dbReference>
<dbReference type="InterPro" id="IPR028624">
    <property type="entry name" value="Tscrpt_elong_fac_GreA/B"/>
</dbReference>
<dbReference type="Gene3D" id="3.10.50.30">
    <property type="entry name" value="Transcription elongation factor, GreA/GreB, C-terminal domain"/>
    <property type="match status" value="1"/>
</dbReference>
<feature type="domain" description="Transcription elongation factor GreA/GreB N-terminal" evidence="11">
    <location>
        <begin position="8"/>
        <end position="75"/>
    </location>
</feature>
<gene>
    <name evidence="8" type="primary">greA</name>
    <name evidence="12" type="ORF">COT64_00490</name>
</gene>
<evidence type="ECO:0000259" key="10">
    <source>
        <dbReference type="Pfam" id="PF01272"/>
    </source>
</evidence>
<dbReference type="InterPro" id="IPR006359">
    <property type="entry name" value="Tscrpt_elong_fac_GreA"/>
</dbReference>
<dbReference type="GO" id="GO:0070063">
    <property type="term" value="F:RNA polymerase binding"/>
    <property type="evidence" value="ECO:0007669"/>
    <property type="project" value="InterPro"/>
</dbReference>
<evidence type="ECO:0000256" key="8">
    <source>
        <dbReference type="HAMAP-Rule" id="MF_00105"/>
    </source>
</evidence>
<evidence type="ECO:0000256" key="3">
    <source>
        <dbReference type="ARBA" id="ARBA00023015"/>
    </source>
</evidence>
<dbReference type="InterPro" id="IPR018151">
    <property type="entry name" value="TF_GreA/GreB_CS"/>
</dbReference>
<dbReference type="NCBIfam" id="TIGR01462">
    <property type="entry name" value="greA"/>
    <property type="match status" value="1"/>
</dbReference>
<comment type="similarity">
    <text evidence="1 8 9">Belongs to the GreA/GreB family.</text>
</comment>
<dbReference type="InterPro" id="IPR001437">
    <property type="entry name" value="Tscrpt_elong_fac_GreA/B_C"/>
</dbReference>
<sequence>MKKVDDKVYLTKEGFEKLEKELNVLKSLKRPDVVERLSLARLQGDLSENNEYASAKEELTFIDGRIEELDEVMQKVCLVDEKDKPVDYVGLGCRVTVKVKEAEAVYHIVGEWEADPSQKKVSDSSPLGQALLGKKVGEEVCFEAPVGKILFKIIKID</sequence>
<protein>
    <recommendedName>
        <fullName evidence="2 8">Transcription elongation factor GreA</fullName>
    </recommendedName>
    <alternativeName>
        <fullName evidence="7 8">Transcript cleavage factor GreA</fullName>
    </alternativeName>
</protein>
<name>A0A2H0WSC4_9BACT</name>
<reference evidence="13" key="1">
    <citation type="submission" date="2017-09" db="EMBL/GenBank/DDBJ databases">
        <title>Depth-based differentiation of microbial function through sediment-hosted aquifers and enrichment of novel symbionts in the deep terrestrial subsurface.</title>
        <authorList>
            <person name="Probst A.J."/>
            <person name="Ladd B."/>
            <person name="Jarett J.K."/>
            <person name="Geller-Mcgrath D.E."/>
            <person name="Sieber C.M.K."/>
            <person name="Emerson J.B."/>
            <person name="Anantharaman K."/>
            <person name="Thomas B.C."/>
            <person name="Malmstrom R."/>
            <person name="Stieglmeier M."/>
            <person name="Klingl A."/>
            <person name="Woyke T."/>
            <person name="Ryan C.M."/>
            <person name="Banfield J.F."/>
        </authorList>
    </citation>
    <scope>NUCLEOTIDE SEQUENCE [LARGE SCALE GENOMIC DNA]</scope>
</reference>
<dbReference type="SUPFAM" id="SSF54534">
    <property type="entry name" value="FKBP-like"/>
    <property type="match status" value="1"/>
</dbReference>
<dbReference type="InterPro" id="IPR022691">
    <property type="entry name" value="Tscrpt_elong_fac_GreA/B_N"/>
</dbReference>
<dbReference type="InterPro" id="IPR036805">
    <property type="entry name" value="Tscrpt_elong_fac_GreA/B_N_sf"/>
</dbReference>
<dbReference type="PIRSF" id="PIRSF006092">
    <property type="entry name" value="GreA_GreB"/>
    <property type="match status" value="1"/>
</dbReference>
<evidence type="ECO:0000313" key="13">
    <source>
        <dbReference type="Proteomes" id="UP000230775"/>
    </source>
</evidence>
<evidence type="ECO:0000256" key="9">
    <source>
        <dbReference type="RuleBase" id="RU000556"/>
    </source>
</evidence>
<dbReference type="Proteomes" id="UP000230775">
    <property type="component" value="Unassembled WGS sequence"/>
</dbReference>
<organism evidence="12 13">
    <name type="scientific">Candidatus Shapirobacteria bacterium CG09_land_8_20_14_0_10_39_12</name>
    <dbReference type="NCBI Taxonomy" id="1974885"/>
    <lineage>
        <taxon>Bacteria</taxon>
        <taxon>Candidatus Shapironibacteriota</taxon>
    </lineage>
</organism>
<feature type="domain" description="Transcription elongation factor GreA/GreB C-terminal" evidence="10">
    <location>
        <begin position="85"/>
        <end position="156"/>
    </location>
</feature>
<keyword evidence="5 8" id="KW-0804">Transcription</keyword>
<dbReference type="FunFam" id="1.10.287.180:FF:000001">
    <property type="entry name" value="Transcription elongation factor GreA"/>
    <property type="match status" value="1"/>
</dbReference>
<dbReference type="HAMAP" id="MF_00105">
    <property type="entry name" value="GreA_GreB"/>
    <property type="match status" value="1"/>
</dbReference>
<comment type="caution">
    <text evidence="12">The sequence shown here is derived from an EMBL/GenBank/DDBJ whole genome shotgun (WGS) entry which is preliminary data.</text>
</comment>